<feature type="region of interest" description="Disordered" evidence="3">
    <location>
        <begin position="115"/>
        <end position="148"/>
    </location>
</feature>
<keyword evidence="7" id="KW-1185">Reference proteome</keyword>
<feature type="region of interest" description="Disordered" evidence="3">
    <location>
        <begin position="840"/>
        <end position="878"/>
    </location>
</feature>
<dbReference type="Pfam" id="PF04082">
    <property type="entry name" value="Fungal_trans"/>
    <property type="match status" value="1"/>
</dbReference>
<feature type="domain" description="Xylanolytic transcriptional activator regulatory" evidence="5">
    <location>
        <begin position="349"/>
        <end position="425"/>
    </location>
</feature>
<feature type="region of interest" description="Disordered" evidence="3">
    <location>
        <begin position="518"/>
        <end position="538"/>
    </location>
</feature>
<dbReference type="GO" id="GO:0005634">
    <property type="term" value="C:nucleus"/>
    <property type="evidence" value="ECO:0007669"/>
    <property type="project" value="UniProtKB-SubCell"/>
</dbReference>
<feature type="compositionally biased region" description="Low complexity" evidence="3">
    <location>
        <begin position="134"/>
        <end position="143"/>
    </location>
</feature>
<organism evidence="6 7">
    <name type="scientific">Peltaster fructicola</name>
    <dbReference type="NCBI Taxonomy" id="286661"/>
    <lineage>
        <taxon>Eukaryota</taxon>
        <taxon>Fungi</taxon>
        <taxon>Dikarya</taxon>
        <taxon>Ascomycota</taxon>
        <taxon>Pezizomycotina</taxon>
        <taxon>Dothideomycetes</taxon>
        <taxon>Dothideomycetes incertae sedis</taxon>
        <taxon>Peltaster</taxon>
    </lineage>
</organism>
<evidence type="ECO:0000256" key="4">
    <source>
        <dbReference type="SAM" id="SignalP"/>
    </source>
</evidence>
<dbReference type="GO" id="GO:0008270">
    <property type="term" value="F:zinc ion binding"/>
    <property type="evidence" value="ECO:0007669"/>
    <property type="project" value="InterPro"/>
</dbReference>
<sequence>MDSVTVSTLSTTSSLLLWLHPGLAIRRLLLCEVLQTQLKALRSGNLNHDSYYRAQSVGNCDRTKPCSACCARGHPKECQFVVGEGNDYSPIQQSYEIRKLRVEVQRLRERLQAARLNASNDDSEEDESPDRSTSKASARAAAARQRRFKTSDRSENLYFGTPGLANVVSDFANLSIGNHSLTHTVPKAREMYRVEASMYPFHILKSWDDTSGLLAVLPELDELFTCIDMFKRRANATSFPHMPAEDVSTKEIERFLADAEANAKSHPDMLALLFAMLATGMQVGVWDRAGGQWVEGEIAKATRRADVYIAASMQALRMASFMNQPTLLCLETLLLMGPYLTNSGRFLDAWTLFGTTIRLAHSIGLHRNPKYLDPAPPLRECATRQTLWWWMLHMDQHYSVTLGRPLGISGLGDCPLPEPLTTDPTTLRLGEFVNHFTVLARQILGSDGLMSVSRIDEFTDKLMGLWDTMPEALQFNESWPRAETNLPEWPLGSMAASLFAKVQCFIVLLNRQRQERTMHATNSPSALPSSSRSNSLPTSATYYSPEQQLLHPAPIRGRALVINSSISLLQTFLFFYHREQAVLICWTLGQQAFNACMILILDAWETDNHHNEWLLNQAYVVFTQLDKFGVHALANMAVRRISDGLAQLNMRKQEREAAHEMSRRPSLAQPKLDMTFAMDLSMDTTLTNAQVMGSTGLFLLEDSGLQGHQQMLFQPFNWHLPGSDTNPGSAHPSHASKPPSPTAHIPTVPVSNVPIAPFPVMAPPYMSASAAIPVTNSPFAVGLQPRMPNFHQHMRPRKTGHSSHSRAHSGPRGLPAGDQGFTPINTQIMHDIDIAQMSDPYSQQAHAGASRVHQEPHRGGQRIERTPRSQQRRSGHRH</sequence>
<evidence type="ECO:0000313" key="7">
    <source>
        <dbReference type="Proteomes" id="UP000503462"/>
    </source>
</evidence>
<reference evidence="6 7" key="1">
    <citation type="journal article" date="2016" name="Sci. Rep.">
        <title>Peltaster fructicola genome reveals evolution from an invasive phytopathogen to an ectophytic parasite.</title>
        <authorList>
            <person name="Xu C."/>
            <person name="Chen H."/>
            <person name="Gleason M.L."/>
            <person name="Xu J.R."/>
            <person name="Liu H."/>
            <person name="Zhang R."/>
            <person name="Sun G."/>
        </authorList>
    </citation>
    <scope>NUCLEOTIDE SEQUENCE [LARGE SCALE GENOMIC DNA]</scope>
    <source>
        <strain evidence="6 7">LNHT1506</strain>
    </source>
</reference>
<feature type="region of interest" description="Disordered" evidence="3">
    <location>
        <begin position="720"/>
        <end position="743"/>
    </location>
</feature>
<keyword evidence="4" id="KW-0732">Signal</keyword>
<evidence type="ECO:0000259" key="5">
    <source>
        <dbReference type="SMART" id="SM00906"/>
    </source>
</evidence>
<dbReference type="Proteomes" id="UP000503462">
    <property type="component" value="Chromosome 3"/>
</dbReference>
<feature type="chain" id="PRO_5026015745" description="Xylanolytic transcriptional activator regulatory domain-containing protein" evidence="4">
    <location>
        <begin position="25"/>
        <end position="878"/>
    </location>
</feature>
<feature type="signal peptide" evidence="4">
    <location>
        <begin position="1"/>
        <end position="24"/>
    </location>
</feature>
<feature type="compositionally biased region" description="Basic residues" evidence="3">
    <location>
        <begin position="792"/>
        <end position="809"/>
    </location>
</feature>
<dbReference type="GO" id="GO:0003677">
    <property type="term" value="F:DNA binding"/>
    <property type="evidence" value="ECO:0007669"/>
    <property type="project" value="InterPro"/>
</dbReference>
<gene>
    <name evidence="6" type="ORF">AMS68_003982</name>
</gene>
<keyword evidence="2" id="KW-0539">Nucleus</keyword>
<dbReference type="PANTHER" id="PTHR31001">
    <property type="entry name" value="UNCHARACTERIZED TRANSCRIPTIONAL REGULATORY PROTEIN"/>
    <property type="match status" value="1"/>
</dbReference>
<proteinExistence type="predicted"/>
<dbReference type="AlphaFoldDB" id="A0A6H0XUY3"/>
<feature type="compositionally biased region" description="Basic and acidic residues" evidence="3">
    <location>
        <begin position="852"/>
        <end position="867"/>
    </location>
</feature>
<dbReference type="InterPro" id="IPR050613">
    <property type="entry name" value="Sec_Metabolite_Reg"/>
</dbReference>
<protein>
    <recommendedName>
        <fullName evidence="5">Xylanolytic transcriptional activator regulatory domain-containing protein</fullName>
    </recommendedName>
</protein>
<dbReference type="CDD" id="cd12148">
    <property type="entry name" value="fungal_TF_MHR"/>
    <property type="match status" value="1"/>
</dbReference>
<evidence type="ECO:0000256" key="2">
    <source>
        <dbReference type="ARBA" id="ARBA00023242"/>
    </source>
</evidence>
<dbReference type="OrthoDB" id="1747771at2759"/>
<feature type="region of interest" description="Disordered" evidence="3">
    <location>
        <begin position="791"/>
        <end position="823"/>
    </location>
</feature>
<evidence type="ECO:0000256" key="1">
    <source>
        <dbReference type="ARBA" id="ARBA00004123"/>
    </source>
</evidence>
<dbReference type="InterPro" id="IPR007219">
    <property type="entry name" value="XnlR_reg_dom"/>
</dbReference>
<dbReference type="GO" id="GO:0006351">
    <property type="term" value="P:DNA-templated transcription"/>
    <property type="evidence" value="ECO:0007669"/>
    <property type="project" value="InterPro"/>
</dbReference>
<dbReference type="SMART" id="SM00906">
    <property type="entry name" value="Fungal_trans"/>
    <property type="match status" value="1"/>
</dbReference>
<accession>A0A6H0XUY3</accession>
<evidence type="ECO:0000313" key="6">
    <source>
        <dbReference type="EMBL" id="QIW98464.1"/>
    </source>
</evidence>
<name>A0A6H0XUY3_9PEZI</name>
<evidence type="ECO:0000256" key="3">
    <source>
        <dbReference type="SAM" id="MobiDB-lite"/>
    </source>
</evidence>
<feature type="compositionally biased region" description="Low complexity" evidence="3">
    <location>
        <begin position="520"/>
        <end position="538"/>
    </location>
</feature>
<dbReference type="EMBL" id="CP051141">
    <property type="protein sequence ID" value="QIW98464.1"/>
    <property type="molecule type" value="Genomic_DNA"/>
</dbReference>
<comment type="subcellular location">
    <subcellularLocation>
        <location evidence="1">Nucleus</location>
    </subcellularLocation>
</comment>